<feature type="transmembrane region" description="Helical" evidence="1">
    <location>
        <begin position="158"/>
        <end position="177"/>
    </location>
</feature>
<proteinExistence type="predicted"/>
<reference evidence="2 3" key="1">
    <citation type="submission" date="2019-02" db="EMBL/GenBank/DDBJ databases">
        <title>Deep-cultivation of Planctomycetes and their phenomic and genomic characterization uncovers novel biology.</title>
        <authorList>
            <person name="Wiegand S."/>
            <person name="Jogler M."/>
            <person name="Boedeker C."/>
            <person name="Pinto D."/>
            <person name="Vollmers J."/>
            <person name="Rivas-Marin E."/>
            <person name="Kohn T."/>
            <person name="Peeters S.H."/>
            <person name="Heuer A."/>
            <person name="Rast P."/>
            <person name="Oberbeckmann S."/>
            <person name="Bunk B."/>
            <person name="Jeske O."/>
            <person name="Meyerdierks A."/>
            <person name="Storesund J.E."/>
            <person name="Kallscheuer N."/>
            <person name="Luecker S."/>
            <person name="Lage O.M."/>
            <person name="Pohl T."/>
            <person name="Merkel B.J."/>
            <person name="Hornburger P."/>
            <person name="Mueller R.-W."/>
            <person name="Bruemmer F."/>
            <person name="Labrenz M."/>
            <person name="Spormann A.M."/>
            <person name="Op Den Camp H."/>
            <person name="Overmann J."/>
            <person name="Amann R."/>
            <person name="Jetten M.S.M."/>
            <person name="Mascher T."/>
            <person name="Medema M.H."/>
            <person name="Devos D.P."/>
            <person name="Kaster A.-K."/>
            <person name="Ovreas L."/>
            <person name="Rohde M."/>
            <person name="Galperin M.Y."/>
            <person name="Jogler C."/>
        </authorList>
    </citation>
    <scope>NUCLEOTIDE SEQUENCE [LARGE SCALE GENOMIC DNA]</scope>
    <source>
        <strain evidence="2 3">Pla22</strain>
    </source>
</reference>
<protein>
    <recommendedName>
        <fullName evidence="4">O-Antigen ligase</fullName>
    </recommendedName>
</protein>
<keyword evidence="1" id="KW-1133">Transmembrane helix</keyword>
<evidence type="ECO:0000256" key="1">
    <source>
        <dbReference type="SAM" id="Phobius"/>
    </source>
</evidence>
<evidence type="ECO:0000313" key="3">
    <source>
        <dbReference type="Proteomes" id="UP000316598"/>
    </source>
</evidence>
<comment type="caution">
    <text evidence="2">The sequence shown here is derived from an EMBL/GenBank/DDBJ whole genome shotgun (WGS) entry which is preliminary data.</text>
</comment>
<gene>
    <name evidence="2" type="ORF">Pla22_51700</name>
</gene>
<feature type="transmembrane region" description="Helical" evidence="1">
    <location>
        <begin position="184"/>
        <end position="202"/>
    </location>
</feature>
<feature type="transmembrane region" description="Helical" evidence="1">
    <location>
        <begin position="375"/>
        <end position="394"/>
    </location>
</feature>
<dbReference type="Proteomes" id="UP000316598">
    <property type="component" value="Unassembled WGS sequence"/>
</dbReference>
<feature type="transmembrane region" description="Helical" evidence="1">
    <location>
        <begin position="47"/>
        <end position="68"/>
    </location>
</feature>
<evidence type="ECO:0000313" key="2">
    <source>
        <dbReference type="EMBL" id="TWT48169.1"/>
    </source>
</evidence>
<evidence type="ECO:0008006" key="4">
    <source>
        <dbReference type="Google" id="ProtNLM"/>
    </source>
</evidence>
<sequence>MIVACVPQVMVKVPYAPEQAKSTDFLALLALPVVLLMCRYRGYAKRIALVSLLAVGFAVTVMSLRMLLDDNRHLYLLDTPQLGRLFSIHVPLFLVAAMPLDRKWLTRCLIVFGTLAVAVTLIIATLYHFGSTAFDAHQTFQRDGGELFHRLGGLQGETGAFAFNATVGIQILLAGLAMAGRKRLFWIGLWCVLPVYLAFIYHESLVRVSVLNTLVFFAFSVLGVNHSAAKSRFAMRGFVLLGAMLVLLLSVTEYPILDVEIERANMDGNLNQLSSGRVAHWIAGIEQTFDSPTYAIFGMGYRAPEFVLGHPVENFFVFHLATYGLLGSALFFALYGVLAWPTVRSALRGDFASGIFTAMMLAVVMQWQVNDVNLYYQTFPVLLFFSAWFASINWQENASRESGSTVVAKTADV</sequence>
<feature type="transmembrane region" description="Helical" evidence="1">
    <location>
        <begin position="351"/>
        <end position="369"/>
    </location>
</feature>
<keyword evidence="1" id="KW-0472">Membrane</keyword>
<feature type="transmembrane region" description="Helical" evidence="1">
    <location>
        <begin position="237"/>
        <end position="257"/>
    </location>
</feature>
<accession>A0A5C5WDP5</accession>
<feature type="transmembrane region" description="Helical" evidence="1">
    <location>
        <begin position="208"/>
        <end position="225"/>
    </location>
</feature>
<feature type="transmembrane region" description="Helical" evidence="1">
    <location>
        <begin position="316"/>
        <end position="339"/>
    </location>
</feature>
<dbReference type="AlphaFoldDB" id="A0A5C5WDP5"/>
<keyword evidence="1" id="KW-0812">Transmembrane</keyword>
<dbReference type="EMBL" id="SJPI01000004">
    <property type="protein sequence ID" value="TWT48169.1"/>
    <property type="molecule type" value="Genomic_DNA"/>
</dbReference>
<organism evidence="2 3">
    <name type="scientific">Rubripirellula amarantea</name>
    <dbReference type="NCBI Taxonomy" id="2527999"/>
    <lineage>
        <taxon>Bacteria</taxon>
        <taxon>Pseudomonadati</taxon>
        <taxon>Planctomycetota</taxon>
        <taxon>Planctomycetia</taxon>
        <taxon>Pirellulales</taxon>
        <taxon>Pirellulaceae</taxon>
        <taxon>Rubripirellula</taxon>
    </lineage>
</organism>
<feature type="transmembrane region" description="Helical" evidence="1">
    <location>
        <begin position="109"/>
        <end position="129"/>
    </location>
</feature>
<keyword evidence="3" id="KW-1185">Reference proteome</keyword>
<feature type="transmembrane region" description="Helical" evidence="1">
    <location>
        <begin position="80"/>
        <end position="97"/>
    </location>
</feature>
<name>A0A5C5WDP5_9BACT</name>